<organism evidence="2 3">
    <name type="scientific">Candidatus Iainarchaeum sp</name>
    <dbReference type="NCBI Taxonomy" id="3101447"/>
    <lineage>
        <taxon>Archaea</taxon>
        <taxon>Candidatus Iainarchaeota</taxon>
        <taxon>Candidatus Iainarchaeia</taxon>
        <taxon>Candidatus Iainarchaeales</taxon>
        <taxon>Candidatus Iainarchaeaceae</taxon>
        <taxon>Candidatus Iainarchaeum</taxon>
    </lineage>
</organism>
<reference evidence="2" key="1">
    <citation type="submission" date="2021-03" db="EMBL/GenBank/DDBJ databases">
        <authorList>
            <person name="Jaffe A."/>
        </authorList>
    </citation>
    <scope>NUCLEOTIDE SEQUENCE</scope>
    <source>
        <strain evidence="2">RIFCSPLOWO2_01_FULL_58_19</strain>
    </source>
</reference>
<accession>A0A8T4L587</accession>
<reference evidence="2" key="2">
    <citation type="submission" date="2021-05" db="EMBL/GenBank/DDBJ databases">
        <title>Protein family content uncovers lineage relationships and bacterial pathway maintenance mechanisms in DPANN archaea.</title>
        <authorList>
            <person name="Castelle C.J."/>
            <person name="Meheust R."/>
            <person name="Jaffe A.L."/>
            <person name="Seitz K."/>
            <person name="Gong X."/>
            <person name="Baker B.J."/>
            <person name="Banfield J.F."/>
        </authorList>
    </citation>
    <scope>NUCLEOTIDE SEQUENCE</scope>
    <source>
        <strain evidence="2">RIFCSPLOWO2_01_FULL_58_19</strain>
    </source>
</reference>
<feature type="transmembrane region" description="Helical" evidence="1">
    <location>
        <begin position="79"/>
        <end position="95"/>
    </location>
</feature>
<name>A0A8T4L587_9ARCH</name>
<evidence type="ECO:0000256" key="1">
    <source>
        <dbReference type="SAM" id="Phobius"/>
    </source>
</evidence>
<keyword evidence="1" id="KW-0472">Membrane</keyword>
<keyword evidence="1" id="KW-1133">Transmembrane helix</keyword>
<feature type="transmembrane region" description="Helical" evidence="1">
    <location>
        <begin position="52"/>
        <end position="74"/>
    </location>
</feature>
<keyword evidence="1" id="KW-0812">Transmembrane</keyword>
<dbReference type="Proteomes" id="UP000678237">
    <property type="component" value="Unassembled WGS sequence"/>
</dbReference>
<feature type="transmembrane region" description="Helical" evidence="1">
    <location>
        <begin position="101"/>
        <end position="118"/>
    </location>
</feature>
<evidence type="ECO:0000313" key="2">
    <source>
        <dbReference type="EMBL" id="MBS3062458.1"/>
    </source>
</evidence>
<proteinExistence type="predicted"/>
<dbReference type="AlphaFoldDB" id="A0A8T4L587"/>
<feature type="transmembrane region" description="Helical" evidence="1">
    <location>
        <begin position="21"/>
        <end position="40"/>
    </location>
</feature>
<comment type="caution">
    <text evidence="2">The sequence shown here is derived from an EMBL/GenBank/DDBJ whole genome shotgun (WGS) entry which is preliminary data.</text>
</comment>
<sequence length="119" mass="14111">MLMRLLSHVVGLDFSWVADDLLLEFLPLVVMFFLFAWVWFDYKSYRESIPKFIWYAFVLYAVLDVAAVAGWKLFHQEQFFLWNVALFGTVILIAGTRLKKYQFPLVAIIYFTLSWLITP</sequence>
<evidence type="ECO:0000313" key="3">
    <source>
        <dbReference type="Proteomes" id="UP000678237"/>
    </source>
</evidence>
<protein>
    <submittedName>
        <fullName evidence="2">Uncharacterized protein</fullName>
    </submittedName>
</protein>
<dbReference type="EMBL" id="JAGVWE010000002">
    <property type="protein sequence ID" value="MBS3062458.1"/>
    <property type="molecule type" value="Genomic_DNA"/>
</dbReference>
<gene>
    <name evidence="2" type="ORF">J4203_01170</name>
</gene>